<dbReference type="PANTHER" id="PTHR42718:SF9">
    <property type="entry name" value="MAJOR FACILITATOR SUPERFAMILY MULTIDRUG TRANSPORTER MFSC"/>
    <property type="match status" value="1"/>
</dbReference>
<name>A0A4U0FAY0_9BACL</name>
<dbReference type="SUPFAM" id="SSF103473">
    <property type="entry name" value="MFS general substrate transporter"/>
    <property type="match status" value="1"/>
</dbReference>
<feature type="transmembrane region" description="Helical" evidence="8">
    <location>
        <begin position="224"/>
        <end position="242"/>
    </location>
</feature>
<comment type="caution">
    <text evidence="10">The sequence shown here is derived from an EMBL/GenBank/DDBJ whole genome shotgun (WGS) entry which is preliminary data.</text>
</comment>
<keyword evidence="7 8" id="KW-0472">Membrane</keyword>
<feature type="transmembrane region" description="Helical" evidence="8">
    <location>
        <begin position="480"/>
        <end position="498"/>
    </location>
</feature>
<feature type="transmembrane region" description="Helical" evidence="8">
    <location>
        <begin position="74"/>
        <end position="98"/>
    </location>
</feature>
<dbReference type="EMBL" id="SUPK01000005">
    <property type="protein sequence ID" value="TJY41821.1"/>
    <property type="molecule type" value="Genomic_DNA"/>
</dbReference>
<dbReference type="GO" id="GO:0005886">
    <property type="term" value="C:plasma membrane"/>
    <property type="evidence" value="ECO:0007669"/>
    <property type="project" value="UniProtKB-SubCell"/>
</dbReference>
<dbReference type="Gene3D" id="1.20.1720.10">
    <property type="entry name" value="Multidrug resistance protein D"/>
    <property type="match status" value="1"/>
</dbReference>
<evidence type="ECO:0000256" key="5">
    <source>
        <dbReference type="ARBA" id="ARBA00022692"/>
    </source>
</evidence>
<feature type="transmembrane region" description="Helical" evidence="8">
    <location>
        <begin position="134"/>
        <end position="155"/>
    </location>
</feature>
<proteinExistence type="inferred from homology"/>
<reference evidence="10 11" key="1">
    <citation type="submission" date="2019-04" db="EMBL/GenBank/DDBJ databases">
        <title>Cohnella sp. nov., isolated from soil.</title>
        <authorList>
            <person name="Kim W."/>
        </authorList>
    </citation>
    <scope>NUCLEOTIDE SEQUENCE [LARGE SCALE GENOMIC DNA]</scope>
    <source>
        <strain evidence="10 11">CAU 1483</strain>
    </source>
</reference>
<evidence type="ECO:0000256" key="7">
    <source>
        <dbReference type="ARBA" id="ARBA00023136"/>
    </source>
</evidence>
<keyword evidence="5 8" id="KW-0812">Transmembrane</keyword>
<dbReference type="InterPro" id="IPR011701">
    <property type="entry name" value="MFS"/>
</dbReference>
<gene>
    <name evidence="10" type="ORF">E5161_11500</name>
</gene>
<feature type="transmembrane region" description="Helical" evidence="8">
    <location>
        <begin position="356"/>
        <end position="378"/>
    </location>
</feature>
<keyword evidence="4" id="KW-1003">Cell membrane</keyword>
<evidence type="ECO:0000313" key="11">
    <source>
        <dbReference type="Proteomes" id="UP000309673"/>
    </source>
</evidence>
<feature type="transmembrane region" description="Helical" evidence="8">
    <location>
        <begin position="7"/>
        <end position="27"/>
    </location>
</feature>
<dbReference type="PROSITE" id="PS50850">
    <property type="entry name" value="MFS"/>
    <property type="match status" value="1"/>
</dbReference>
<dbReference type="Pfam" id="PF07690">
    <property type="entry name" value="MFS_1"/>
    <property type="match status" value="1"/>
</dbReference>
<evidence type="ECO:0000256" key="3">
    <source>
        <dbReference type="ARBA" id="ARBA00022448"/>
    </source>
</evidence>
<comment type="similarity">
    <text evidence="2">Belongs to the major facilitator superfamily. EmrB family.</text>
</comment>
<keyword evidence="3" id="KW-0813">Transport</keyword>
<dbReference type="NCBIfam" id="TIGR00711">
    <property type="entry name" value="efflux_EmrB"/>
    <property type="match status" value="1"/>
</dbReference>
<dbReference type="AlphaFoldDB" id="A0A4U0FAY0"/>
<accession>A0A4U0FAY0</accession>
<dbReference type="InterPro" id="IPR036259">
    <property type="entry name" value="MFS_trans_sf"/>
</dbReference>
<dbReference type="Proteomes" id="UP000309673">
    <property type="component" value="Unassembled WGS sequence"/>
</dbReference>
<feature type="transmembrane region" description="Helical" evidence="8">
    <location>
        <begin position="262"/>
        <end position="287"/>
    </location>
</feature>
<dbReference type="RefSeq" id="WP_136777956.1">
    <property type="nucleotide sequence ID" value="NZ_SUPK01000005.1"/>
</dbReference>
<dbReference type="InterPro" id="IPR004638">
    <property type="entry name" value="EmrB-like"/>
</dbReference>
<feature type="transmembrane region" description="Helical" evidence="8">
    <location>
        <begin position="47"/>
        <end position="67"/>
    </location>
</feature>
<dbReference type="GO" id="GO:0022857">
    <property type="term" value="F:transmembrane transporter activity"/>
    <property type="evidence" value="ECO:0007669"/>
    <property type="project" value="InterPro"/>
</dbReference>
<feature type="transmembrane region" description="Helical" evidence="8">
    <location>
        <begin position="194"/>
        <end position="212"/>
    </location>
</feature>
<protein>
    <submittedName>
        <fullName evidence="10">DHA2 family efflux MFS transporter permease subunit</fullName>
    </submittedName>
</protein>
<evidence type="ECO:0000313" key="10">
    <source>
        <dbReference type="EMBL" id="TJY41821.1"/>
    </source>
</evidence>
<dbReference type="PRINTS" id="PR01036">
    <property type="entry name" value="TCRTETB"/>
</dbReference>
<feature type="transmembrane region" description="Helical" evidence="8">
    <location>
        <begin position="299"/>
        <end position="320"/>
    </location>
</feature>
<evidence type="ECO:0000256" key="4">
    <source>
        <dbReference type="ARBA" id="ARBA00022475"/>
    </source>
</evidence>
<evidence type="ECO:0000256" key="6">
    <source>
        <dbReference type="ARBA" id="ARBA00022989"/>
    </source>
</evidence>
<evidence type="ECO:0000256" key="8">
    <source>
        <dbReference type="SAM" id="Phobius"/>
    </source>
</evidence>
<organism evidence="10 11">
    <name type="scientific">Cohnella pontilimi</name>
    <dbReference type="NCBI Taxonomy" id="2564100"/>
    <lineage>
        <taxon>Bacteria</taxon>
        <taxon>Bacillati</taxon>
        <taxon>Bacillota</taxon>
        <taxon>Bacilli</taxon>
        <taxon>Bacillales</taxon>
        <taxon>Paenibacillaceae</taxon>
        <taxon>Cohnella</taxon>
    </lineage>
</organism>
<dbReference type="CDD" id="cd17503">
    <property type="entry name" value="MFS_LmrB_MDR_like"/>
    <property type="match status" value="1"/>
</dbReference>
<sequence length="512" mass="54891">MEQRNTTAIVTVLICGMFVAILNQTMVNVAIPHMMTDLNVSTTTIQWMSTGFMLANAVMIPISAFLMESVPTRTLFAMAMMLFTIGSLICGIGPNFALVLVGRIIQAIGAGVMMPLVTNIFLRIFPPEKMGRAMGMMGIAMMFAPAIGPTFAGYMLETFSWRVLFYIMVPLGVLEVLLTFRYLPNVLKLTYPKLDVQGAIYSTIGFGALLYGLSEAGSRGWGDAVVDTSVIAGVVFILFFIYRELTVARPLLNLEVFKYYTFTMTTVVSVVVNMAMFGAMLLLPIFVQNIRGYTALESGLLILPGALLMGVMSPVSGILFDRFGVRPLAVIGLAITAITTYQFTKLTAETSFNHLLLLYALRNLGISFIMMTVMTAGLNRLPPSLKAHGTAAANTMRQVAASFGTALLVTVMSTRTTEHLAAFANTLTTNNPVAAENVAGLQAGLASSTGLPPEAAGAYALSMLSGFASKESAIAGINDSFVVATWITVAGLFFSFFLNRAPTPNTGGKGLK</sequence>
<feature type="transmembrane region" description="Helical" evidence="8">
    <location>
        <begin position="161"/>
        <end position="182"/>
    </location>
</feature>
<evidence type="ECO:0000256" key="2">
    <source>
        <dbReference type="ARBA" id="ARBA00008537"/>
    </source>
</evidence>
<keyword evidence="11" id="KW-1185">Reference proteome</keyword>
<feature type="transmembrane region" description="Helical" evidence="8">
    <location>
        <begin position="327"/>
        <end position="344"/>
    </location>
</feature>
<feature type="domain" description="Major facilitator superfamily (MFS) profile" evidence="9">
    <location>
        <begin position="9"/>
        <end position="503"/>
    </location>
</feature>
<dbReference type="OrthoDB" id="9816041at2"/>
<dbReference type="PANTHER" id="PTHR42718">
    <property type="entry name" value="MAJOR FACILITATOR SUPERFAMILY MULTIDRUG TRANSPORTER MFSC"/>
    <property type="match status" value="1"/>
</dbReference>
<dbReference type="Gene3D" id="1.20.1250.20">
    <property type="entry name" value="MFS general substrate transporter like domains"/>
    <property type="match status" value="1"/>
</dbReference>
<comment type="subcellular location">
    <subcellularLocation>
        <location evidence="1">Cell membrane</location>
        <topology evidence="1">Multi-pass membrane protein</topology>
    </subcellularLocation>
</comment>
<dbReference type="InterPro" id="IPR020846">
    <property type="entry name" value="MFS_dom"/>
</dbReference>
<keyword evidence="6 8" id="KW-1133">Transmembrane helix</keyword>
<feature type="transmembrane region" description="Helical" evidence="8">
    <location>
        <begin position="104"/>
        <end position="122"/>
    </location>
</feature>
<evidence type="ECO:0000259" key="9">
    <source>
        <dbReference type="PROSITE" id="PS50850"/>
    </source>
</evidence>
<evidence type="ECO:0000256" key="1">
    <source>
        <dbReference type="ARBA" id="ARBA00004651"/>
    </source>
</evidence>